<dbReference type="RefSeq" id="WP_116856508.1">
    <property type="nucleotide sequence ID" value="NZ_QTJV01000012.1"/>
</dbReference>
<feature type="transmembrane region" description="Helical" evidence="1">
    <location>
        <begin position="45"/>
        <end position="66"/>
    </location>
</feature>
<protein>
    <submittedName>
        <fullName evidence="2">Uncharacterized protein</fullName>
    </submittedName>
</protein>
<evidence type="ECO:0000313" key="3">
    <source>
        <dbReference type="Proteomes" id="UP000261174"/>
    </source>
</evidence>
<accession>A0A3E1NV44</accession>
<keyword evidence="1" id="KW-0472">Membrane</keyword>
<comment type="caution">
    <text evidence="2">The sequence shown here is derived from an EMBL/GenBank/DDBJ whole genome shotgun (WGS) entry which is preliminary data.</text>
</comment>
<evidence type="ECO:0000313" key="2">
    <source>
        <dbReference type="EMBL" id="RFM31800.1"/>
    </source>
</evidence>
<keyword evidence="1" id="KW-1133">Transmembrane helix</keyword>
<gene>
    <name evidence="2" type="ORF">DXN04_26940</name>
</gene>
<dbReference type="EMBL" id="QTJV01000012">
    <property type="protein sequence ID" value="RFM31800.1"/>
    <property type="molecule type" value="Genomic_DNA"/>
</dbReference>
<organism evidence="2 3">
    <name type="scientific">Chitinophaga silvisoli</name>
    <dbReference type="NCBI Taxonomy" id="2291814"/>
    <lineage>
        <taxon>Bacteria</taxon>
        <taxon>Pseudomonadati</taxon>
        <taxon>Bacteroidota</taxon>
        <taxon>Chitinophagia</taxon>
        <taxon>Chitinophagales</taxon>
        <taxon>Chitinophagaceae</taxon>
        <taxon>Chitinophaga</taxon>
    </lineage>
</organism>
<evidence type="ECO:0000256" key="1">
    <source>
        <dbReference type="SAM" id="Phobius"/>
    </source>
</evidence>
<reference evidence="2 3" key="1">
    <citation type="submission" date="2018-08" db="EMBL/GenBank/DDBJ databases">
        <title>Chitinophaga sp. K20C18050901, a novel bacterium isolated from forest soil.</title>
        <authorList>
            <person name="Wang C."/>
        </authorList>
    </citation>
    <scope>NUCLEOTIDE SEQUENCE [LARGE SCALE GENOMIC DNA]</scope>
    <source>
        <strain evidence="2 3">K20C18050901</strain>
    </source>
</reference>
<keyword evidence="3" id="KW-1185">Reference proteome</keyword>
<feature type="transmembrane region" description="Helical" evidence="1">
    <location>
        <begin position="6"/>
        <end position="25"/>
    </location>
</feature>
<sequence>MNILAYIIYLLITYLVTVRVGFLFFRNGRLYILGLLKGDGSLTDFINKILLVGYYLVNLGYAALMISCWSEVHTWLELLTSIITMTGRILLTLAVMHYINMGVILLIKYHHFKTL</sequence>
<name>A0A3E1NV44_9BACT</name>
<dbReference type="Proteomes" id="UP000261174">
    <property type="component" value="Unassembled WGS sequence"/>
</dbReference>
<proteinExistence type="predicted"/>
<keyword evidence="1" id="KW-0812">Transmembrane</keyword>
<feature type="transmembrane region" description="Helical" evidence="1">
    <location>
        <begin position="78"/>
        <end position="107"/>
    </location>
</feature>
<dbReference type="AlphaFoldDB" id="A0A3E1NV44"/>
<dbReference type="OrthoDB" id="193443at2"/>